<protein>
    <submittedName>
        <fullName evidence="1">Uncharacterized protein</fullName>
    </submittedName>
</protein>
<proteinExistence type="predicted"/>
<evidence type="ECO:0000313" key="2">
    <source>
        <dbReference type="Proteomes" id="UP001227126"/>
    </source>
</evidence>
<name>A0ABT7FA85_9RHOB</name>
<sequence>MSLADTVPILARVPDEILSRVAAGEYERIGMLVRDAASKKIVAHLQETGVTQSIVGQVLSAVGSVVPDPVSSLTGIGTLIQNEQIKKRLGVIETMMGGMQAMQTATLITSVAGIGVTAASTAMILSRLSRIDRSLEQIEAKFEESTAKREDWDLHRTLRRVEGHLQRLDEARLVRNPETEVRNSERALHDAFGEIEIGIRHVGRRESIDPDFLTQLFAALSLCGTAQIKGLIWLDEKERAAERARMLFGSYRKIVQDLPEDRLLHRFAGNDTAARNVSLLLSEVRHRMASVPSLAETLIAHEVHGRDYLDRLEAEVDEPLMLMAYAPEQD</sequence>
<evidence type="ECO:0000313" key="1">
    <source>
        <dbReference type="EMBL" id="MDK3072015.1"/>
    </source>
</evidence>
<reference evidence="1 2" key="1">
    <citation type="submission" date="2023-05" db="EMBL/GenBank/DDBJ databases">
        <title>Sedimentitalea sp. nov. JM2-8.</title>
        <authorList>
            <person name="Huang J."/>
        </authorList>
    </citation>
    <scope>NUCLEOTIDE SEQUENCE [LARGE SCALE GENOMIC DNA]</scope>
    <source>
        <strain evidence="1 2">JM2-8</strain>
    </source>
</reference>
<organism evidence="1 2">
    <name type="scientific">Sedimentitalea xiamensis</name>
    <dbReference type="NCBI Taxonomy" id="3050037"/>
    <lineage>
        <taxon>Bacteria</taxon>
        <taxon>Pseudomonadati</taxon>
        <taxon>Pseudomonadota</taxon>
        <taxon>Alphaproteobacteria</taxon>
        <taxon>Rhodobacterales</taxon>
        <taxon>Paracoccaceae</taxon>
        <taxon>Sedimentitalea</taxon>
    </lineage>
</organism>
<dbReference type="RefSeq" id="WP_284483969.1">
    <property type="nucleotide sequence ID" value="NZ_JASNJE010000002.1"/>
</dbReference>
<dbReference type="EMBL" id="JASNJE010000002">
    <property type="protein sequence ID" value="MDK3072015.1"/>
    <property type="molecule type" value="Genomic_DNA"/>
</dbReference>
<gene>
    <name evidence="1" type="ORF">QO034_02745</name>
</gene>
<accession>A0ABT7FA85</accession>
<comment type="caution">
    <text evidence="1">The sequence shown here is derived from an EMBL/GenBank/DDBJ whole genome shotgun (WGS) entry which is preliminary data.</text>
</comment>
<keyword evidence="2" id="KW-1185">Reference proteome</keyword>
<dbReference type="Proteomes" id="UP001227126">
    <property type="component" value="Unassembled WGS sequence"/>
</dbReference>